<evidence type="ECO:0000259" key="12">
    <source>
        <dbReference type="Pfam" id="PF14338"/>
    </source>
</evidence>
<organism evidence="13 14">
    <name type="scientific">Erythrobacter aureus</name>
    <dbReference type="NCBI Taxonomy" id="2182384"/>
    <lineage>
        <taxon>Bacteria</taxon>
        <taxon>Pseudomonadati</taxon>
        <taxon>Pseudomonadota</taxon>
        <taxon>Alphaproteobacteria</taxon>
        <taxon>Sphingomonadales</taxon>
        <taxon>Erythrobacteraceae</taxon>
        <taxon>Erythrobacter/Porphyrobacter group</taxon>
        <taxon>Erythrobacter</taxon>
    </lineage>
</organism>
<dbReference type="OrthoDB" id="9773571at2"/>
<dbReference type="REBASE" id="265507">
    <property type="entry name" value="M1.EspYH07ORF14790P"/>
</dbReference>
<comment type="catalytic activity">
    <reaction evidence="7">
        <text>a 2'-deoxyadenosine in DNA + S-adenosyl-L-methionine = an N(6)-methyl-2'-deoxyadenosine in DNA + S-adenosyl-L-homocysteine + H(+)</text>
        <dbReference type="Rhea" id="RHEA:15197"/>
        <dbReference type="Rhea" id="RHEA-COMP:12418"/>
        <dbReference type="Rhea" id="RHEA-COMP:12419"/>
        <dbReference type="ChEBI" id="CHEBI:15378"/>
        <dbReference type="ChEBI" id="CHEBI:57856"/>
        <dbReference type="ChEBI" id="CHEBI:59789"/>
        <dbReference type="ChEBI" id="CHEBI:90615"/>
        <dbReference type="ChEBI" id="CHEBI:90616"/>
        <dbReference type="EC" id="2.1.1.72"/>
    </reaction>
</comment>
<evidence type="ECO:0000313" key="14">
    <source>
        <dbReference type="Proteomes" id="UP000254508"/>
    </source>
</evidence>
<dbReference type="Proteomes" id="UP000254508">
    <property type="component" value="Plasmid unnamed"/>
</dbReference>
<keyword evidence="6" id="KW-0238">DNA-binding</keyword>
<name>A0A345YIH0_9SPHN</name>
<reference evidence="13 14" key="1">
    <citation type="submission" date="2018-07" db="EMBL/GenBank/DDBJ databases">
        <title>Genome sequence of Erythrobacter strain YH-07, an antagonistic bacterium isolated from Yellow Sea.</title>
        <authorList>
            <person name="Tang T."/>
            <person name="Liu Q."/>
            <person name="Sun X."/>
        </authorList>
    </citation>
    <scope>NUCLEOTIDE SEQUENCE [LARGE SCALE GENOMIC DNA]</scope>
    <source>
        <strain evidence="13 14">YH-07</strain>
        <plasmid evidence="13 14">unnamed</plasmid>
    </source>
</reference>
<keyword evidence="5" id="KW-0680">Restriction system</keyword>
<dbReference type="InterPro" id="IPR002941">
    <property type="entry name" value="DNA_methylase_N4/N6"/>
</dbReference>
<dbReference type="GO" id="GO:0032259">
    <property type="term" value="P:methylation"/>
    <property type="evidence" value="ECO:0007669"/>
    <property type="project" value="UniProtKB-KW"/>
</dbReference>
<feature type="region of interest" description="Disordered" evidence="10">
    <location>
        <begin position="281"/>
        <end position="316"/>
    </location>
</feature>
<evidence type="ECO:0000256" key="6">
    <source>
        <dbReference type="ARBA" id="ARBA00023125"/>
    </source>
</evidence>
<evidence type="ECO:0000256" key="9">
    <source>
        <dbReference type="RuleBase" id="RU362026"/>
    </source>
</evidence>
<dbReference type="GO" id="GO:0008170">
    <property type="term" value="F:N-methyltransferase activity"/>
    <property type="evidence" value="ECO:0007669"/>
    <property type="project" value="InterPro"/>
</dbReference>
<dbReference type="EC" id="2.1.1.-" evidence="9"/>
<evidence type="ECO:0000259" key="11">
    <source>
        <dbReference type="Pfam" id="PF01555"/>
    </source>
</evidence>
<keyword evidence="3" id="KW-0808">Transferase</keyword>
<keyword evidence="2 13" id="KW-0489">Methyltransferase</keyword>
<dbReference type="InterPro" id="IPR025745">
    <property type="entry name" value="Mrr-like_N_dom"/>
</dbReference>
<sequence length="442" mass="48907">MTERSSNPSKAALAARRRRVEKGEQQEASVKGRGPAASLQGMLELPLLEAIEARGGKARPRDLYGELAETLNLEPEVRDQTRTCSDQSYRVFDQQVRWTRQTAVAKGLIAGERGIWELTDKGREKLTRVQRGKVVLLYSLDNGLAFLGHAEEAAGAIEPDSLSLIMTSPPYPVVNREYGRFGLADWLTWMSELTGLWKDLLRDDGTLAINLMDIHVPGTPMLSPYVERYMLDAIDKHGLHLAGRMPWHSPTKLANLEWAVKRRVALKNTVEHVILLSKTPNPAWDTRRLPPEPYAERSASQRASDQRRAAARKKTVRPGGYDINDAAFATNGEGGIPHNIIISGGVGGGGTYAKRCREAGMTPHPARFPEALPRKVIQLSTEPGQIVYDPMAGSNTTGKVALELGRRFISSEPVLEYAASSAFRFDDRPDFRCESDMMKLAA</sequence>
<protein>
    <recommendedName>
        <fullName evidence="9">Methyltransferase</fullName>
        <ecNumber evidence="9">2.1.1.-</ecNumber>
    </recommendedName>
</protein>
<dbReference type="PROSITE" id="PS00093">
    <property type="entry name" value="N4_MTASE"/>
    <property type="match status" value="1"/>
</dbReference>
<dbReference type="GO" id="GO:0015667">
    <property type="term" value="F:site-specific DNA-methyltransferase (cytosine-N4-specific) activity"/>
    <property type="evidence" value="ECO:0007669"/>
    <property type="project" value="UniProtKB-EC"/>
</dbReference>
<dbReference type="AlphaFoldDB" id="A0A345YIH0"/>
<dbReference type="GO" id="GO:0009307">
    <property type="term" value="P:DNA restriction-modification system"/>
    <property type="evidence" value="ECO:0007669"/>
    <property type="project" value="UniProtKB-KW"/>
</dbReference>
<dbReference type="SUPFAM" id="SSF53335">
    <property type="entry name" value="S-adenosyl-L-methionine-dependent methyltransferases"/>
    <property type="match status" value="1"/>
</dbReference>
<comment type="similarity">
    <text evidence="1">Belongs to the N(4)/N(6)-methyltransferase family. N(4) subfamily.</text>
</comment>
<dbReference type="KEGG" id="err:DVR09_14790"/>
<evidence type="ECO:0000313" key="13">
    <source>
        <dbReference type="EMBL" id="AXK43722.1"/>
    </source>
</evidence>
<gene>
    <name evidence="13" type="ORF">DVR09_14790</name>
</gene>
<dbReference type="GO" id="GO:0003677">
    <property type="term" value="F:DNA binding"/>
    <property type="evidence" value="ECO:0007669"/>
    <property type="project" value="UniProtKB-KW"/>
</dbReference>
<dbReference type="PRINTS" id="PR00508">
    <property type="entry name" value="S21N4MTFRASE"/>
</dbReference>
<geneLocation type="plasmid" evidence="13 14">
    <name>unnamed</name>
</geneLocation>
<keyword evidence="13" id="KW-0614">Plasmid</keyword>
<evidence type="ECO:0000256" key="2">
    <source>
        <dbReference type="ARBA" id="ARBA00022603"/>
    </source>
</evidence>
<dbReference type="InterPro" id="IPR017985">
    <property type="entry name" value="MeTrfase_CN4_CS"/>
</dbReference>
<dbReference type="InterPro" id="IPR001091">
    <property type="entry name" value="RM_Methyltransferase"/>
</dbReference>
<comment type="catalytic activity">
    <reaction evidence="8">
        <text>a 2'-deoxycytidine in DNA + S-adenosyl-L-methionine = an N(4)-methyl-2'-deoxycytidine in DNA + S-adenosyl-L-homocysteine + H(+)</text>
        <dbReference type="Rhea" id="RHEA:16857"/>
        <dbReference type="Rhea" id="RHEA-COMP:11369"/>
        <dbReference type="Rhea" id="RHEA-COMP:13674"/>
        <dbReference type="ChEBI" id="CHEBI:15378"/>
        <dbReference type="ChEBI" id="CHEBI:57856"/>
        <dbReference type="ChEBI" id="CHEBI:59789"/>
        <dbReference type="ChEBI" id="CHEBI:85452"/>
        <dbReference type="ChEBI" id="CHEBI:137933"/>
        <dbReference type="EC" id="2.1.1.113"/>
    </reaction>
</comment>
<feature type="domain" description="Restriction system protein Mrr-like N-terminal" evidence="12">
    <location>
        <begin position="45"/>
        <end position="126"/>
    </location>
</feature>
<evidence type="ECO:0000256" key="5">
    <source>
        <dbReference type="ARBA" id="ARBA00022747"/>
    </source>
</evidence>
<keyword evidence="14" id="KW-1185">Reference proteome</keyword>
<dbReference type="GO" id="GO:0009007">
    <property type="term" value="F:site-specific DNA-methyltransferase (adenine-specific) activity"/>
    <property type="evidence" value="ECO:0007669"/>
    <property type="project" value="UniProtKB-EC"/>
</dbReference>
<evidence type="ECO:0000256" key="7">
    <source>
        <dbReference type="ARBA" id="ARBA00047942"/>
    </source>
</evidence>
<feature type="domain" description="DNA methylase N-4/N-6" evidence="11">
    <location>
        <begin position="163"/>
        <end position="418"/>
    </location>
</feature>
<evidence type="ECO:0000256" key="1">
    <source>
        <dbReference type="ARBA" id="ARBA00010203"/>
    </source>
</evidence>
<keyword evidence="4" id="KW-0949">S-adenosyl-L-methionine</keyword>
<feature type="region of interest" description="Disordered" evidence="10">
    <location>
        <begin position="1"/>
        <end position="37"/>
    </location>
</feature>
<evidence type="ECO:0000256" key="8">
    <source>
        <dbReference type="ARBA" id="ARBA00049120"/>
    </source>
</evidence>
<dbReference type="RefSeq" id="WP_115418035.1">
    <property type="nucleotide sequence ID" value="NZ_CP031358.1"/>
</dbReference>
<dbReference type="EMBL" id="CP031358">
    <property type="protein sequence ID" value="AXK43722.1"/>
    <property type="molecule type" value="Genomic_DNA"/>
</dbReference>
<evidence type="ECO:0000256" key="4">
    <source>
        <dbReference type="ARBA" id="ARBA00022691"/>
    </source>
</evidence>
<dbReference type="Pfam" id="PF14338">
    <property type="entry name" value="Mrr_N"/>
    <property type="match status" value="1"/>
</dbReference>
<accession>A0A345YIH0</accession>
<proteinExistence type="inferred from homology"/>
<evidence type="ECO:0000256" key="10">
    <source>
        <dbReference type="SAM" id="MobiDB-lite"/>
    </source>
</evidence>
<dbReference type="Gene3D" id="3.40.50.150">
    <property type="entry name" value="Vaccinia Virus protein VP39"/>
    <property type="match status" value="1"/>
</dbReference>
<dbReference type="InterPro" id="IPR029063">
    <property type="entry name" value="SAM-dependent_MTases_sf"/>
</dbReference>
<dbReference type="Pfam" id="PF01555">
    <property type="entry name" value="N6_N4_Mtase"/>
    <property type="match status" value="1"/>
</dbReference>
<evidence type="ECO:0000256" key="3">
    <source>
        <dbReference type="ARBA" id="ARBA00022679"/>
    </source>
</evidence>